<dbReference type="SMART" id="SM00060">
    <property type="entry name" value="FN3"/>
    <property type="match status" value="4"/>
</dbReference>
<feature type="region of interest" description="Disordered" evidence="1">
    <location>
        <begin position="838"/>
        <end position="866"/>
    </location>
</feature>
<dbReference type="InterPro" id="IPR003961">
    <property type="entry name" value="FN3_dom"/>
</dbReference>
<dbReference type="InterPro" id="IPR036116">
    <property type="entry name" value="FN3_sf"/>
</dbReference>
<feature type="domain" description="Fibronectin type-III" evidence="2">
    <location>
        <begin position="134"/>
        <end position="231"/>
    </location>
</feature>
<evidence type="ECO:0000313" key="4">
    <source>
        <dbReference type="Proteomes" id="UP000281474"/>
    </source>
</evidence>
<accession>A0A3L8Q087</accession>
<dbReference type="Gene3D" id="2.160.20.110">
    <property type="match status" value="2"/>
</dbReference>
<dbReference type="PANTHER" id="PTHR46957:SF3">
    <property type="entry name" value="CYTOKINE RECEPTOR"/>
    <property type="match status" value="1"/>
</dbReference>
<dbReference type="InterPro" id="IPR050713">
    <property type="entry name" value="RTP_Phos/Ushers"/>
</dbReference>
<organism evidence="3 4">
    <name type="scientific">Parashewanella curva</name>
    <dbReference type="NCBI Taxonomy" id="2338552"/>
    <lineage>
        <taxon>Bacteria</taxon>
        <taxon>Pseudomonadati</taxon>
        <taxon>Pseudomonadota</taxon>
        <taxon>Gammaproteobacteria</taxon>
        <taxon>Alteromonadales</taxon>
        <taxon>Shewanellaceae</taxon>
        <taxon>Parashewanella</taxon>
    </lineage>
</organism>
<dbReference type="Gene3D" id="2.60.40.10">
    <property type="entry name" value="Immunoglobulins"/>
    <property type="match status" value="3"/>
</dbReference>
<reference evidence="3 4" key="1">
    <citation type="submission" date="2018-09" db="EMBL/GenBank/DDBJ databases">
        <title>Phylogeny of the Shewanellaceae, and recommendation for two new genera, Pseudoshewanella and Parashewanella.</title>
        <authorList>
            <person name="Wang G."/>
        </authorList>
    </citation>
    <scope>NUCLEOTIDE SEQUENCE [LARGE SCALE GENOMIC DNA]</scope>
    <source>
        <strain evidence="3 4">C51</strain>
    </source>
</reference>
<evidence type="ECO:0000256" key="1">
    <source>
        <dbReference type="SAM" id="MobiDB-lite"/>
    </source>
</evidence>
<dbReference type="InterPro" id="IPR013783">
    <property type="entry name" value="Ig-like_fold"/>
</dbReference>
<dbReference type="PANTHER" id="PTHR46957">
    <property type="entry name" value="CYTOKINE RECEPTOR"/>
    <property type="match status" value="1"/>
</dbReference>
<dbReference type="GO" id="GO:0016020">
    <property type="term" value="C:membrane"/>
    <property type="evidence" value="ECO:0007669"/>
    <property type="project" value="UniProtKB-SubCell"/>
</dbReference>
<dbReference type="RefSeq" id="WP_121837597.1">
    <property type="nucleotide sequence ID" value="NZ_ML014757.1"/>
</dbReference>
<gene>
    <name evidence="3" type="ORF">D5018_03505</name>
</gene>
<dbReference type="Proteomes" id="UP000281474">
    <property type="component" value="Unassembled WGS sequence"/>
</dbReference>
<dbReference type="AlphaFoldDB" id="A0A3L8Q087"/>
<keyword evidence="4" id="KW-1185">Reference proteome</keyword>
<feature type="region of interest" description="Disordered" evidence="1">
    <location>
        <begin position="1"/>
        <end position="31"/>
    </location>
</feature>
<dbReference type="SUPFAM" id="SSF49265">
    <property type="entry name" value="Fibronectin type III"/>
    <property type="match status" value="2"/>
</dbReference>
<dbReference type="Pfam" id="PF00041">
    <property type="entry name" value="fn3"/>
    <property type="match status" value="1"/>
</dbReference>
<feature type="compositionally biased region" description="Basic and acidic residues" evidence="1">
    <location>
        <begin position="16"/>
        <end position="25"/>
    </location>
</feature>
<name>A0A3L8Q087_9GAMM</name>
<feature type="domain" description="Fibronectin type-III" evidence="2">
    <location>
        <begin position="335"/>
        <end position="432"/>
    </location>
</feature>
<dbReference type="CDD" id="cd00063">
    <property type="entry name" value="FN3"/>
    <property type="match status" value="1"/>
</dbReference>
<dbReference type="PROSITE" id="PS50853">
    <property type="entry name" value="FN3"/>
    <property type="match status" value="2"/>
</dbReference>
<comment type="caution">
    <text evidence="3">The sequence shown here is derived from an EMBL/GenBank/DDBJ whole genome shotgun (WGS) entry which is preliminary data.</text>
</comment>
<protein>
    <recommendedName>
        <fullName evidence="2">Fibronectin type-III domain-containing protein</fullName>
    </recommendedName>
</protein>
<feature type="compositionally biased region" description="Polar residues" evidence="1">
    <location>
        <begin position="840"/>
        <end position="850"/>
    </location>
</feature>
<evidence type="ECO:0000313" key="3">
    <source>
        <dbReference type="EMBL" id="RLV61077.1"/>
    </source>
</evidence>
<sequence>MMPMFVGCGGGSSEPEPPKTPESIDKPSTPPVEIKLPEVVSASGVIEGNQAKLTWTLPNDDRVKNILLNRKEGAVAPDTCQQSHGDAFVRLDKSDQYTFTSLTPGKQYSFRICTSDGNKVSEGITADLTGLRVNVEDVTSLKADVEINSANLTWTTPAADRYSSLKLAYIKGNEVPATCNITSSIALAHGSKSHKLTNLEADTSYSIRLCSVGANDVSSEGQTIRFKTLPIVVVTPLAEVANATVVNNGNAANLTWDLPNDDRVKHVLINQKVGSVSPASCGQNQQDTYVKLGKDSQYTFNDLIPGQQYSYRICTSDNEVTTAGITTKLSGSRISVDNVSDVQTEVGEGFINLSWSLPTAERYLALKLAYAKGDDVPTGCSTDNSIRFDKGTNSHNLNNLEGNTNYSIRICSLGADDFSTDGVVVQATTPPIPPDQDNDGVVDAEDVDDDNDGLIEISSIAMLNNIRNNLNGTSYNDGDTNNTNGCVSSGCKGYELINNLDFSGSEFAEGGSKTNGWDPIGHDDIDAVFNGVFEGNNHTISNLYINSSESALGLFGYIRDSKIANMSLLNVNVNGFTNENDINERARYVGGLVGLVLTPNDESVKGFTRIEKVSVNGQVKSQSGAAGGLVGQINPSYYSCGQTLCDDTPRVFKPSVTIALSNTKGSVSSTNAGGLVGKMWGGTIVSSYSQSQVTGSLNPSVGLKVGRLGGLVGLLEDGIPKNINEEAPVPANLIISSFAAGEVKEGSLAGGLVGEQNAKTAIIASYAANPRVSARDIAAGMVAQWNLKPGFTDEKPVIINSYTRSSQVSGGSFRHGLVAGNSGSGIPAQVVNSHWDRNTTQDGAQRSSNGRYIIRSKGGSGYTSNQLKGNEAVTAENPGYLTQENVDGLNIPTTESPFGGWLPVQGQSYSNEQKLMLFCDDNADGVIQGSETTPIWNKGTVNEYPVINCISKDVQM</sequence>
<evidence type="ECO:0000259" key="2">
    <source>
        <dbReference type="PROSITE" id="PS50853"/>
    </source>
</evidence>
<dbReference type="EMBL" id="QZEI01000008">
    <property type="protein sequence ID" value="RLV61077.1"/>
    <property type="molecule type" value="Genomic_DNA"/>
</dbReference>
<proteinExistence type="predicted"/>